<dbReference type="InterPro" id="IPR017452">
    <property type="entry name" value="GPCR_Rhodpsn_7TM"/>
</dbReference>
<dbReference type="PANTHER" id="PTHR22750">
    <property type="entry name" value="G-PROTEIN COUPLED RECEPTOR"/>
    <property type="match status" value="1"/>
</dbReference>
<evidence type="ECO:0000256" key="3">
    <source>
        <dbReference type="ARBA" id="ARBA00022692"/>
    </source>
</evidence>
<name>A0A8X8BRE2_POLSE</name>
<evidence type="ECO:0000256" key="5">
    <source>
        <dbReference type="ARBA" id="ARBA00023040"/>
    </source>
</evidence>
<feature type="transmembrane region" description="Helical" evidence="10">
    <location>
        <begin position="224"/>
        <end position="246"/>
    </location>
</feature>
<comment type="similarity">
    <text evidence="9">Belongs to the G-protein coupled receptor 1 family.</text>
</comment>
<evidence type="ECO:0000313" key="13">
    <source>
        <dbReference type="Proteomes" id="UP000886611"/>
    </source>
</evidence>
<dbReference type="GO" id="GO:0005886">
    <property type="term" value="C:plasma membrane"/>
    <property type="evidence" value="ECO:0007669"/>
    <property type="project" value="UniProtKB-SubCell"/>
</dbReference>
<dbReference type="GO" id="GO:0004930">
    <property type="term" value="F:G protein-coupled receptor activity"/>
    <property type="evidence" value="ECO:0007669"/>
    <property type="project" value="UniProtKB-KW"/>
</dbReference>
<evidence type="ECO:0000256" key="9">
    <source>
        <dbReference type="RuleBase" id="RU000688"/>
    </source>
</evidence>
<feature type="transmembrane region" description="Helical" evidence="10">
    <location>
        <begin position="165"/>
        <end position="185"/>
    </location>
</feature>
<dbReference type="Gene3D" id="1.20.1070.10">
    <property type="entry name" value="Rhodopsin 7-helix transmembrane proteins"/>
    <property type="match status" value="1"/>
</dbReference>
<comment type="subcellular location">
    <subcellularLocation>
        <location evidence="1">Cell membrane</location>
        <topology evidence="1">Multi-pass membrane protein</topology>
    </subcellularLocation>
</comment>
<evidence type="ECO:0000256" key="2">
    <source>
        <dbReference type="ARBA" id="ARBA00022475"/>
    </source>
</evidence>
<dbReference type="Proteomes" id="UP000886611">
    <property type="component" value="Unassembled WGS sequence"/>
</dbReference>
<proteinExistence type="inferred from homology"/>
<sequence>MNYKVFGWILTVSSVLIVTTNLLIASALLLLIRRKKNKSWYFVFNLAVADILVGFAIIGIVKEVFNSNTLQTQKTTCLIRMAWVTSSSTASILAMFLIAFDRYLAIKQPFRYLQIMTAIVVAACICGQWLLSFLIGFLPVMVKELQTSTYNDVCTFFSVVRPKAMILVFSVGFFPVLCVFIYFYCDILKIAYSHQRQIREAQPAGSLPQQPGYFHRDMKALRTVTIQVGCFTLSWAPFFVVCAIQACCETCYLYQVIENYLWLLGLSNSLLNPLVYACWQRDVREQVWLLFIHMKTIVVSATVWKNRARGVNIAHVHHNQIEVFAYPLGSERRVSHCTVLLEQLQVKDLAQGPSRVGSLLAVKGTGNLLDTSTDP</sequence>
<feature type="non-terminal residue" evidence="12">
    <location>
        <position position="375"/>
    </location>
</feature>
<accession>A0A8X8BRE2</accession>
<evidence type="ECO:0000256" key="1">
    <source>
        <dbReference type="ARBA" id="ARBA00004651"/>
    </source>
</evidence>
<dbReference type="PROSITE" id="PS50262">
    <property type="entry name" value="G_PROTEIN_RECEP_F1_2"/>
    <property type="match status" value="1"/>
</dbReference>
<evidence type="ECO:0000256" key="6">
    <source>
        <dbReference type="ARBA" id="ARBA00023136"/>
    </source>
</evidence>
<feature type="transmembrane region" description="Helical" evidence="10">
    <location>
        <begin position="39"/>
        <end position="61"/>
    </location>
</feature>
<keyword evidence="2" id="KW-1003">Cell membrane</keyword>
<evidence type="ECO:0000256" key="8">
    <source>
        <dbReference type="ARBA" id="ARBA00023224"/>
    </source>
</evidence>
<feature type="transmembrane region" description="Helical" evidence="10">
    <location>
        <begin position="81"/>
        <end position="100"/>
    </location>
</feature>
<dbReference type="Pfam" id="PF00001">
    <property type="entry name" value="7tm_1"/>
    <property type="match status" value="1"/>
</dbReference>
<keyword evidence="8 9" id="KW-0807">Transducer</keyword>
<evidence type="ECO:0000256" key="10">
    <source>
        <dbReference type="SAM" id="Phobius"/>
    </source>
</evidence>
<feature type="domain" description="G-protein coupled receptors family 1 profile" evidence="11">
    <location>
        <begin position="20"/>
        <end position="276"/>
    </location>
</feature>
<feature type="transmembrane region" description="Helical" evidence="10">
    <location>
        <begin position="112"/>
        <end position="138"/>
    </location>
</feature>
<keyword evidence="6 10" id="KW-0472">Membrane</keyword>
<dbReference type="PROSITE" id="PS00237">
    <property type="entry name" value="G_PROTEIN_RECEP_F1_1"/>
    <property type="match status" value="1"/>
</dbReference>
<evidence type="ECO:0000256" key="7">
    <source>
        <dbReference type="ARBA" id="ARBA00023170"/>
    </source>
</evidence>
<evidence type="ECO:0000259" key="11">
    <source>
        <dbReference type="PROSITE" id="PS50262"/>
    </source>
</evidence>
<keyword evidence="5 9" id="KW-0297">G-protein coupled receptor</keyword>
<evidence type="ECO:0000313" key="12">
    <source>
        <dbReference type="EMBL" id="KAG2463737.1"/>
    </source>
</evidence>
<dbReference type="AlphaFoldDB" id="A0A8X8BRE2"/>
<evidence type="ECO:0000256" key="4">
    <source>
        <dbReference type="ARBA" id="ARBA00022989"/>
    </source>
</evidence>
<feature type="transmembrane region" description="Helical" evidence="10">
    <location>
        <begin position="6"/>
        <end position="32"/>
    </location>
</feature>
<dbReference type="SUPFAM" id="SSF81321">
    <property type="entry name" value="Family A G protein-coupled receptor-like"/>
    <property type="match status" value="1"/>
</dbReference>
<keyword evidence="7 9" id="KW-0675">Receptor</keyword>
<comment type="caution">
    <text evidence="12">The sequence shown here is derived from an EMBL/GenBank/DDBJ whole genome shotgun (WGS) entry which is preliminary data.</text>
</comment>
<keyword evidence="4 10" id="KW-1133">Transmembrane helix</keyword>
<gene>
    <name evidence="12" type="primary">Gpr119_1</name>
    <name evidence="12" type="ORF">GTO96_0002780</name>
</gene>
<keyword evidence="3 9" id="KW-0812">Transmembrane</keyword>
<dbReference type="EMBL" id="JAATIS010003638">
    <property type="protein sequence ID" value="KAG2463737.1"/>
    <property type="molecule type" value="Genomic_DNA"/>
</dbReference>
<feature type="non-terminal residue" evidence="12">
    <location>
        <position position="1"/>
    </location>
</feature>
<reference evidence="12 13" key="1">
    <citation type="journal article" date="2021" name="Cell">
        <title>Tracing the genetic footprints of vertebrate landing in non-teleost ray-finned fishes.</title>
        <authorList>
            <person name="Bi X."/>
            <person name="Wang K."/>
            <person name="Yang L."/>
            <person name="Pan H."/>
            <person name="Jiang H."/>
            <person name="Wei Q."/>
            <person name="Fang M."/>
            <person name="Yu H."/>
            <person name="Zhu C."/>
            <person name="Cai Y."/>
            <person name="He Y."/>
            <person name="Gan X."/>
            <person name="Zeng H."/>
            <person name="Yu D."/>
            <person name="Zhu Y."/>
            <person name="Jiang H."/>
            <person name="Qiu Q."/>
            <person name="Yang H."/>
            <person name="Zhang Y.E."/>
            <person name="Wang W."/>
            <person name="Zhu M."/>
            <person name="He S."/>
            <person name="Zhang G."/>
        </authorList>
    </citation>
    <scope>NUCLEOTIDE SEQUENCE [LARGE SCALE GENOMIC DNA]</scope>
    <source>
        <strain evidence="12">Bchr_013</strain>
    </source>
</reference>
<organism evidence="12 13">
    <name type="scientific">Polypterus senegalus</name>
    <name type="common">Senegal bichir</name>
    <dbReference type="NCBI Taxonomy" id="55291"/>
    <lineage>
        <taxon>Eukaryota</taxon>
        <taxon>Metazoa</taxon>
        <taxon>Chordata</taxon>
        <taxon>Craniata</taxon>
        <taxon>Vertebrata</taxon>
        <taxon>Euteleostomi</taxon>
        <taxon>Actinopterygii</taxon>
        <taxon>Polypteriformes</taxon>
        <taxon>Polypteridae</taxon>
        <taxon>Polypterus</taxon>
    </lineage>
</organism>
<protein>
    <submittedName>
        <fullName evidence="12">GP119 protein</fullName>
    </submittedName>
</protein>
<dbReference type="InterPro" id="IPR000276">
    <property type="entry name" value="GPCR_Rhodpsn"/>
</dbReference>
<keyword evidence="13" id="KW-1185">Reference proteome</keyword>
<dbReference type="PRINTS" id="PR00237">
    <property type="entry name" value="GPCRRHODOPSN"/>
</dbReference>